<keyword evidence="3" id="KW-1185">Reference proteome</keyword>
<evidence type="ECO:0000313" key="3">
    <source>
        <dbReference type="Proteomes" id="UP001341281"/>
    </source>
</evidence>
<gene>
    <name evidence="2" type="ORF">U9M48_040347</name>
</gene>
<organism evidence="2 3">
    <name type="scientific">Paspalum notatum var. saurae</name>
    <dbReference type="NCBI Taxonomy" id="547442"/>
    <lineage>
        <taxon>Eukaryota</taxon>
        <taxon>Viridiplantae</taxon>
        <taxon>Streptophyta</taxon>
        <taxon>Embryophyta</taxon>
        <taxon>Tracheophyta</taxon>
        <taxon>Spermatophyta</taxon>
        <taxon>Magnoliopsida</taxon>
        <taxon>Liliopsida</taxon>
        <taxon>Poales</taxon>
        <taxon>Poaceae</taxon>
        <taxon>PACMAD clade</taxon>
        <taxon>Panicoideae</taxon>
        <taxon>Andropogonodae</taxon>
        <taxon>Paspaleae</taxon>
        <taxon>Paspalinae</taxon>
        <taxon>Paspalum</taxon>
    </lineage>
</organism>
<evidence type="ECO:0000313" key="2">
    <source>
        <dbReference type="EMBL" id="WVZ94460.1"/>
    </source>
</evidence>
<evidence type="ECO:0000256" key="1">
    <source>
        <dbReference type="SAM" id="MobiDB-lite"/>
    </source>
</evidence>
<name>A0AAQ3UQB7_PASNO</name>
<accession>A0AAQ3UQB7</accession>
<sequence>MSSARSAVASPFSVAFARCPRLPALAHGAAVAWLHHPQRCAVANGFGVCTSLEHMLLQFNSVLIYLIQMRMLLDFQRHFAGCVVEPSRVEFIRVSQAGWEGGRPPPSRRPQGRTPQPLPVPLSSPMPPLSPTDAVPSSPRTSLLRLAEPKGRMPSIAAQVL</sequence>
<dbReference type="AlphaFoldDB" id="A0AAQ3UQB7"/>
<reference evidence="2 3" key="1">
    <citation type="submission" date="2024-02" db="EMBL/GenBank/DDBJ databases">
        <title>High-quality chromosome-scale genome assembly of Pensacola bahiagrass (Paspalum notatum Flugge var. saurae).</title>
        <authorList>
            <person name="Vega J.M."/>
            <person name="Podio M."/>
            <person name="Orjuela J."/>
            <person name="Siena L.A."/>
            <person name="Pessino S.C."/>
            <person name="Combes M.C."/>
            <person name="Mariac C."/>
            <person name="Albertini E."/>
            <person name="Pupilli F."/>
            <person name="Ortiz J.P.A."/>
            <person name="Leblanc O."/>
        </authorList>
    </citation>
    <scope>NUCLEOTIDE SEQUENCE [LARGE SCALE GENOMIC DNA]</scope>
    <source>
        <strain evidence="2">R1</strain>
        <tissue evidence="2">Leaf</tissue>
    </source>
</reference>
<protein>
    <submittedName>
        <fullName evidence="2">Uncharacterized protein</fullName>
    </submittedName>
</protein>
<dbReference type="Proteomes" id="UP001341281">
    <property type="component" value="Chromosome 09"/>
</dbReference>
<feature type="compositionally biased region" description="Pro residues" evidence="1">
    <location>
        <begin position="116"/>
        <end position="130"/>
    </location>
</feature>
<dbReference type="EMBL" id="CP144753">
    <property type="protein sequence ID" value="WVZ94460.1"/>
    <property type="molecule type" value="Genomic_DNA"/>
</dbReference>
<proteinExistence type="predicted"/>
<feature type="region of interest" description="Disordered" evidence="1">
    <location>
        <begin position="98"/>
        <end position="150"/>
    </location>
</feature>